<name>A0ABS7AT66_9CLOT</name>
<dbReference type="EMBL" id="JAHXPT010000022">
    <property type="protein sequence ID" value="MBW6411872.1"/>
    <property type="molecule type" value="Genomic_DNA"/>
</dbReference>
<keyword evidence="2" id="KW-1185">Reference proteome</keyword>
<proteinExistence type="predicted"/>
<accession>A0ABS7AT66</accession>
<comment type="caution">
    <text evidence="1">The sequence shown here is derived from an EMBL/GenBank/DDBJ whole genome shotgun (WGS) entry which is preliminary data.</text>
</comment>
<dbReference type="Proteomes" id="UP001519921">
    <property type="component" value="Unassembled WGS sequence"/>
</dbReference>
<dbReference type="RefSeq" id="WP_219781336.1">
    <property type="nucleotide sequence ID" value="NZ_JAHXPT010000022.1"/>
</dbReference>
<evidence type="ECO:0000313" key="2">
    <source>
        <dbReference type="Proteomes" id="UP001519921"/>
    </source>
</evidence>
<organism evidence="1 2">
    <name type="scientific">Clostridium weizhouense</name>
    <dbReference type="NCBI Taxonomy" id="2859781"/>
    <lineage>
        <taxon>Bacteria</taxon>
        <taxon>Bacillati</taxon>
        <taxon>Bacillota</taxon>
        <taxon>Clostridia</taxon>
        <taxon>Eubacteriales</taxon>
        <taxon>Clostridiaceae</taxon>
        <taxon>Clostridium</taxon>
    </lineage>
</organism>
<dbReference type="SUPFAM" id="SSF82185">
    <property type="entry name" value="Histone H3 K4-specific methyltransferase SET7/9 N-terminal domain"/>
    <property type="match status" value="1"/>
</dbReference>
<reference evidence="1 2" key="1">
    <citation type="submission" date="2021-07" db="EMBL/GenBank/DDBJ databases">
        <title>Clostridium weizhouense sp. nov., an anaerobic bacterium isolated from activated sludge of Petroleum wastewater.</title>
        <authorList>
            <person name="Li Q."/>
        </authorList>
    </citation>
    <scope>NUCLEOTIDE SEQUENCE [LARGE SCALE GENOMIC DNA]</scope>
    <source>
        <strain evidence="1 2">YB-6</strain>
    </source>
</reference>
<gene>
    <name evidence="1" type="ORF">KYD98_17460</name>
</gene>
<sequence length="144" mass="17024">MNILSKEEILSKGKEFSTDIGFDPYTGLYVEMDTERPFNGIGYTLFGNGEIESYTYYVNGIEDIYTVEFYFNGKPMTYCDIKNDMGNGEIIKWNENGIMTYWAEFEADVKKRYKEWNNQGELIYEKKEPTIEDLEKIKKIKFEK</sequence>
<evidence type="ECO:0000313" key="1">
    <source>
        <dbReference type="EMBL" id="MBW6411872.1"/>
    </source>
</evidence>
<protein>
    <recommendedName>
        <fullName evidence="3">Antitoxin YwqK</fullName>
    </recommendedName>
</protein>
<evidence type="ECO:0008006" key="3">
    <source>
        <dbReference type="Google" id="ProtNLM"/>
    </source>
</evidence>